<protein>
    <submittedName>
        <fullName evidence="1">Uncharacterized protein</fullName>
    </submittedName>
</protein>
<gene>
    <name evidence="1" type="ORF">B0H67DRAFT_95948</name>
</gene>
<dbReference type="AlphaFoldDB" id="A0AA40E8J1"/>
<name>A0AA40E8J1_9PEZI</name>
<dbReference type="Proteomes" id="UP001172102">
    <property type="component" value="Unassembled WGS sequence"/>
</dbReference>
<evidence type="ECO:0000313" key="2">
    <source>
        <dbReference type="Proteomes" id="UP001172102"/>
    </source>
</evidence>
<sequence>MQLTGAPKGCGLLLVDRGPDRMLETMQLCVARSVDPGDVKELYSISCLLGGEILICCRIKWPSSNSPRVDKGVVSLREHSKSSPEDGPLAMHSLVHICNDSRVYETKVSCMAAAQQSLRDAAETSPSGRLDHLDRWCAIWYWIGKSLTTPDVACECKLEWGLSCRRCEVVASLATSVRDRRWAAPCCDRDMRACEVEVESLWACRYPGRSGGDTGSTAEMCLTLF</sequence>
<proteinExistence type="predicted"/>
<keyword evidence="2" id="KW-1185">Reference proteome</keyword>
<evidence type="ECO:0000313" key="1">
    <source>
        <dbReference type="EMBL" id="KAK0732229.1"/>
    </source>
</evidence>
<reference evidence="1" key="1">
    <citation type="submission" date="2023-06" db="EMBL/GenBank/DDBJ databases">
        <title>Genome-scale phylogeny and comparative genomics of the fungal order Sordariales.</title>
        <authorList>
            <consortium name="Lawrence Berkeley National Laboratory"/>
            <person name="Hensen N."/>
            <person name="Bonometti L."/>
            <person name="Westerberg I."/>
            <person name="Brannstrom I.O."/>
            <person name="Guillou S."/>
            <person name="Cros-Aarteil S."/>
            <person name="Calhoun S."/>
            <person name="Haridas S."/>
            <person name="Kuo A."/>
            <person name="Mondo S."/>
            <person name="Pangilinan J."/>
            <person name="Riley R."/>
            <person name="Labutti K."/>
            <person name="Andreopoulos B."/>
            <person name="Lipzen A."/>
            <person name="Chen C."/>
            <person name="Yanf M."/>
            <person name="Daum C."/>
            <person name="Ng V."/>
            <person name="Clum A."/>
            <person name="Steindorff A."/>
            <person name="Ohm R."/>
            <person name="Martin F."/>
            <person name="Silar P."/>
            <person name="Natvig D."/>
            <person name="Lalanne C."/>
            <person name="Gautier V."/>
            <person name="Ament-Velasquez S.L."/>
            <person name="Kruys A."/>
            <person name="Hutchinson M.I."/>
            <person name="Powell A.J."/>
            <person name="Barry K."/>
            <person name="Miller A.N."/>
            <person name="Grigoriev I.V."/>
            <person name="Debuchy R."/>
            <person name="Gladieux P."/>
            <person name="Thoren M.H."/>
            <person name="Johannesson H."/>
        </authorList>
    </citation>
    <scope>NUCLEOTIDE SEQUENCE</scope>
    <source>
        <strain evidence="1">SMH4607-1</strain>
    </source>
</reference>
<comment type="caution">
    <text evidence="1">The sequence shown here is derived from an EMBL/GenBank/DDBJ whole genome shotgun (WGS) entry which is preliminary data.</text>
</comment>
<dbReference type="EMBL" id="JAUKUA010000001">
    <property type="protein sequence ID" value="KAK0732229.1"/>
    <property type="molecule type" value="Genomic_DNA"/>
</dbReference>
<accession>A0AA40E8J1</accession>
<organism evidence="1 2">
    <name type="scientific">Lasiosphaeris hirsuta</name>
    <dbReference type="NCBI Taxonomy" id="260670"/>
    <lineage>
        <taxon>Eukaryota</taxon>
        <taxon>Fungi</taxon>
        <taxon>Dikarya</taxon>
        <taxon>Ascomycota</taxon>
        <taxon>Pezizomycotina</taxon>
        <taxon>Sordariomycetes</taxon>
        <taxon>Sordariomycetidae</taxon>
        <taxon>Sordariales</taxon>
        <taxon>Lasiosphaeriaceae</taxon>
        <taxon>Lasiosphaeris</taxon>
    </lineage>
</organism>